<dbReference type="Pfam" id="PF04290">
    <property type="entry name" value="DctQ"/>
    <property type="match status" value="1"/>
</dbReference>
<keyword evidence="12" id="KW-1185">Reference proteome</keyword>
<evidence type="ECO:0000256" key="6">
    <source>
        <dbReference type="ARBA" id="ARBA00022989"/>
    </source>
</evidence>
<dbReference type="AlphaFoldDB" id="Q2SNX9"/>
<evidence type="ECO:0000256" key="5">
    <source>
        <dbReference type="ARBA" id="ARBA00022692"/>
    </source>
</evidence>
<evidence type="ECO:0000256" key="3">
    <source>
        <dbReference type="ARBA" id="ARBA00022475"/>
    </source>
</evidence>
<sequence length="179" mass="19868">MTNGLTAVVRLIDAFTEKTGAIISWLNIGMVVGTVAVVLLRYVFNNSSIALQESVLYMHGFVFMIASAYTLKHDEHVRVDILYQRFSVRGKAIVNLLGTLLLLFPLLIYIGIESWPYIAQSWRIREISPETAGLPAVFILKSLILALVFVLGAQGTAEVLRNLCLIINPSHSNGQEEHD</sequence>
<comment type="similarity">
    <text evidence="8 9">Belongs to the TRAP transporter small permease family.</text>
</comment>
<name>Q2SNX9_HAHCH</name>
<keyword evidence="4 9" id="KW-0997">Cell inner membrane</keyword>
<dbReference type="RefSeq" id="WP_011394722.1">
    <property type="nucleotide sequence ID" value="NC_007645.1"/>
</dbReference>
<keyword evidence="6" id="KW-1133">Transmembrane helix</keyword>
<dbReference type="STRING" id="349521.HCH_00747"/>
<keyword evidence="3" id="KW-1003">Cell membrane</keyword>
<dbReference type="Proteomes" id="UP000000238">
    <property type="component" value="Chromosome"/>
</dbReference>
<proteinExistence type="inferred from homology"/>
<evidence type="ECO:0000313" key="11">
    <source>
        <dbReference type="EMBL" id="ABC27645.1"/>
    </source>
</evidence>
<comment type="subcellular location">
    <subcellularLocation>
        <location evidence="1 9">Cell inner membrane</location>
        <topology evidence="1 9">Multi-pass membrane protein</topology>
    </subcellularLocation>
</comment>
<organism evidence="11 12">
    <name type="scientific">Hahella chejuensis (strain KCTC 2396)</name>
    <dbReference type="NCBI Taxonomy" id="349521"/>
    <lineage>
        <taxon>Bacteria</taxon>
        <taxon>Pseudomonadati</taxon>
        <taxon>Pseudomonadota</taxon>
        <taxon>Gammaproteobacteria</taxon>
        <taxon>Oceanospirillales</taxon>
        <taxon>Hahellaceae</taxon>
        <taxon>Hahella</taxon>
    </lineage>
</organism>
<dbReference type="GO" id="GO:0005886">
    <property type="term" value="C:plasma membrane"/>
    <property type="evidence" value="ECO:0007669"/>
    <property type="project" value="UniProtKB-SubCell"/>
</dbReference>
<dbReference type="HOGENOM" id="CLU_086356_2_2_6"/>
<dbReference type="InterPro" id="IPR007387">
    <property type="entry name" value="TRAP_DctQ"/>
</dbReference>
<dbReference type="KEGG" id="hch:HCH_00747"/>
<evidence type="ECO:0000256" key="9">
    <source>
        <dbReference type="RuleBase" id="RU369079"/>
    </source>
</evidence>
<evidence type="ECO:0000256" key="2">
    <source>
        <dbReference type="ARBA" id="ARBA00022448"/>
    </source>
</evidence>
<dbReference type="OrthoDB" id="9795655at2"/>
<evidence type="ECO:0000259" key="10">
    <source>
        <dbReference type="Pfam" id="PF04290"/>
    </source>
</evidence>
<comment type="function">
    <text evidence="9">Part of the tripartite ATP-independent periplasmic (TRAP) transport system.</text>
</comment>
<gene>
    <name evidence="11" type="ordered locus">HCH_00747</name>
</gene>
<protein>
    <recommendedName>
        <fullName evidence="9">TRAP transporter small permease protein</fullName>
    </recommendedName>
</protein>
<dbReference type="PANTHER" id="PTHR35011:SF4">
    <property type="entry name" value="SLL1102 PROTEIN"/>
    <property type="match status" value="1"/>
</dbReference>
<dbReference type="InterPro" id="IPR055348">
    <property type="entry name" value="DctQ"/>
</dbReference>
<accession>Q2SNX9</accession>
<dbReference type="EMBL" id="CP000155">
    <property type="protein sequence ID" value="ABC27645.1"/>
    <property type="molecule type" value="Genomic_DNA"/>
</dbReference>
<dbReference type="GO" id="GO:0022857">
    <property type="term" value="F:transmembrane transporter activity"/>
    <property type="evidence" value="ECO:0007669"/>
    <property type="project" value="UniProtKB-UniRule"/>
</dbReference>
<evidence type="ECO:0000256" key="1">
    <source>
        <dbReference type="ARBA" id="ARBA00004429"/>
    </source>
</evidence>
<evidence type="ECO:0000256" key="4">
    <source>
        <dbReference type="ARBA" id="ARBA00022519"/>
    </source>
</evidence>
<dbReference type="eggNOG" id="COG4665">
    <property type="taxonomic scope" value="Bacteria"/>
</dbReference>
<evidence type="ECO:0000256" key="8">
    <source>
        <dbReference type="ARBA" id="ARBA00038436"/>
    </source>
</evidence>
<reference evidence="11 12" key="1">
    <citation type="journal article" date="2005" name="Nucleic Acids Res.">
        <title>Genomic blueprint of Hahella chejuensis, a marine microbe producing an algicidal agent.</title>
        <authorList>
            <person name="Jeong H."/>
            <person name="Yim J.H."/>
            <person name="Lee C."/>
            <person name="Choi S.-H."/>
            <person name="Park Y.K."/>
            <person name="Yoon S.H."/>
            <person name="Hur C.-G."/>
            <person name="Kang H.-Y."/>
            <person name="Kim D."/>
            <person name="Lee H.H."/>
            <person name="Park K.H."/>
            <person name="Park S.-H."/>
            <person name="Park H.-S."/>
            <person name="Lee H.K."/>
            <person name="Oh T.K."/>
            <person name="Kim J.F."/>
        </authorList>
    </citation>
    <scope>NUCLEOTIDE SEQUENCE [LARGE SCALE GENOMIC DNA]</scope>
    <source>
        <strain evidence="11 12">KCTC 2396</strain>
    </source>
</reference>
<comment type="subunit">
    <text evidence="9">The complex comprises the extracytoplasmic solute receptor protein and the two transmembrane proteins.</text>
</comment>
<evidence type="ECO:0000256" key="7">
    <source>
        <dbReference type="ARBA" id="ARBA00023136"/>
    </source>
</evidence>
<keyword evidence="5" id="KW-0812">Transmembrane</keyword>
<feature type="domain" description="Tripartite ATP-independent periplasmic transporters DctQ component" evidence="10">
    <location>
        <begin position="30"/>
        <end position="163"/>
    </location>
</feature>
<evidence type="ECO:0000313" key="12">
    <source>
        <dbReference type="Proteomes" id="UP000000238"/>
    </source>
</evidence>
<dbReference type="PANTHER" id="PTHR35011">
    <property type="entry name" value="2,3-DIKETO-L-GULONATE TRAP TRANSPORTER SMALL PERMEASE PROTEIN YIAM"/>
    <property type="match status" value="1"/>
</dbReference>
<keyword evidence="7" id="KW-0472">Membrane</keyword>
<keyword evidence="2 9" id="KW-0813">Transport</keyword>